<comment type="subcellular location">
    <subcellularLocation>
        <location evidence="1 6">Mitochondrion matrix</location>
    </subcellularLocation>
</comment>
<dbReference type="AlphaFoldDB" id="A0A2V0NQZ2"/>
<dbReference type="PANTHER" id="PTHR13137">
    <property type="entry name" value="DC11 ACN9 HOMOLOG"/>
    <property type="match status" value="1"/>
</dbReference>
<evidence type="ECO:0000256" key="7">
    <source>
        <dbReference type="SAM" id="MobiDB-lite"/>
    </source>
</evidence>
<dbReference type="EMBL" id="BDRX01000014">
    <property type="protein sequence ID" value="GBF90061.1"/>
    <property type="molecule type" value="Genomic_DNA"/>
</dbReference>
<comment type="caution">
    <text evidence="8">The sequence shown here is derived from an EMBL/GenBank/DDBJ whole genome shotgun (WGS) entry which is preliminary data.</text>
</comment>
<keyword evidence="5 6" id="KW-0143">Chaperone</keyword>
<comment type="function">
    <text evidence="6">Plays an essential role in the assembly of succinate dehydrogenase (SDH), an enzyme complex (also referred to as respiratory complex II) that is a component of both the tricarboxylic acid (TCA) cycle and the mitochondrial electron transport chain, and which couples the oxidation of succinate to fumarate with the reduction of ubiquinone (coenzyme Q) to ubiquinol. Promotes maturation of the iron-sulfur protein subunit of the SDH catalytic dimer, protecting it from the deleterious effects of oxidants. May act together with SDHAF1.</text>
</comment>
<dbReference type="PANTHER" id="PTHR13137:SF6">
    <property type="entry name" value="SUCCINATE DEHYDROGENASE ASSEMBLY FACTOR 3, MITOCHONDRIAL"/>
    <property type="match status" value="1"/>
</dbReference>
<feature type="compositionally biased region" description="Basic and acidic residues" evidence="7">
    <location>
        <begin position="82"/>
        <end position="94"/>
    </location>
</feature>
<feature type="region of interest" description="Disordered" evidence="7">
    <location>
        <begin position="77"/>
        <end position="133"/>
    </location>
</feature>
<evidence type="ECO:0000256" key="4">
    <source>
        <dbReference type="ARBA" id="ARBA00023128"/>
    </source>
</evidence>
<keyword evidence="3" id="KW-0809">Transit peptide</keyword>
<comment type="similarity">
    <text evidence="2 6">Belongs to the complex I LYR family. SDHAF3 subfamily.</text>
</comment>
<reference evidence="8 9" key="1">
    <citation type="journal article" date="2018" name="Sci. Rep.">
        <title>Raphidocelis subcapitata (=Pseudokirchneriella subcapitata) provides an insight into genome evolution and environmental adaptations in the Sphaeropleales.</title>
        <authorList>
            <person name="Suzuki S."/>
            <person name="Yamaguchi H."/>
            <person name="Nakajima N."/>
            <person name="Kawachi M."/>
        </authorList>
    </citation>
    <scope>NUCLEOTIDE SEQUENCE [LARGE SCALE GENOMIC DNA]</scope>
    <source>
        <strain evidence="8 9">NIES-35</strain>
    </source>
</reference>
<evidence type="ECO:0000313" key="8">
    <source>
        <dbReference type="EMBL" id="GBF90061.1"/>
    </source>
</evidence>
<name>A0A2V0NQZ2_9CHLO</name>
<evidence type="ECO:0000256" key="5">
    <source>
        <dbReference type="ARBA" id="ARBA00023186"/>
    </source>
</evidence>
<accession>A0A2V0NQZ2</accession>
<dbReference type="InParanoid" id="A0A2V0NQZ2"/>
<dbReference type="GO" id="GO:0005759">
    <property type="term" value="C:mitochondrial matrix"/>
    <property type="evidence" value="ECO:0007669"/>
    <property type="project" value="UniProtKB-SubCell"/>
</dbReference>
<dbReference type="Proteomes" id="UP000247498">
    <property type="component" value="Unassembled WGS sequence"/>
</dbReference>
<evidence type="ECO:0000256" key="2">
    <source>
        <dbReference type="ARBA" id="ARBA00006020"/>
    </source>
</evidence>
<comment type="subunit">
    <text evidence="6">Interacts with the iron-sulfur protein subunit within the SDH catalytic dimer.</text>
</comment>
<protein>
    <recommendedName>
        <fullName evidence="6">Succinate dehydrogenase assembly factor 3</fullName>
        <shortName evidence="6">SDH assembly factor 3</shortName>
        <shortName evidence="6">SDHAF3</shortName>
    </recommendedName>
</protein>
<keyword evidence="9" id="KW-1185">Reference proteome</keyword>
<evidence type="ECO:0000256" key="3">
    <source>
        <dbReference type="ARBA" id="ARBA00022946"/>
    </source>
</evidence>
<organism evidence="8 9">
    <name type="scientific">Raphidocelis subcapitata</name>
    <dbReference type="NCBI Taxonomy" id="307507"/>
    <lineage>
        <taxon>Eukaryota</taxon>
        <taxon>Viridiplantae</taxon>
        <taxon>Chlorophyta</taxon>
        <taxon>core chlorophytes</taxon>
        <taxon>Chlorophyceae</taxon>
        <taxon>CS clade</taxon>
        <taxon>Sphaeropleales</taxon>
        <taxon>Selenastraceae</taxon>
        <taxon>Raphidocelis</taxon>
    </lineage>
</organism>
<evidence type="ECO:0000256" key="1">
    <source>
        <dbReference type="ARBA" id="ARBA00004305"/>
    </source>
</evidence>
<dbReference type="GO" id="GO:0005758">
    <property type="term" value="C:mitochondrial intermembrane space"/>
    <property type="evidence" value="ECO:0007669"/>
    <property type="project" value="TreeGrafter"/>
</dbReference>
<proteinExistence type="inferred from homology"/>
<evidence type="ECO:0000256" key="6">
    <source>
        <dbReference type="RuleBase" id="RU368039"/>
    </source>
</evidence>
<dbReference type="GO" id="GO:0034553">
    <property type="term" value="P:mitochondrial respiratory chain complex II assembly"/>
    <property type="evidence" value="ECO:0007669"/>
    <property type="project" value="UniProtKB-UniRule"/>
</dbReference>
<dbReference type="CDD" id="cd20270">
    <property type="entry name" value="Complex1_LYR_SDHAF3_LYRM10"/>
    <property type="match status" value="1"/>
</dbReference>
<dbReference type="GO" id="GO:0006105">
    <property type="term" value="P:succinate metabolic process"/>
    <property type="evidence" value="ECO:0007669"/>
    <property type="project" value="TreeGrafter"/>
</dbReference>
<keyword evidence="4 6" id="KW-0496">Mitochondrion</keyword>
<dbReference type="InterPro" id="IPR008381">
    <property type="entry name" value="SDHAF3/Sdh7"/>
</dbReference>
<dbReference type="OrthoDB" id="278329at2759"/>
<feature type="compositionally biased region" description="Gly residues" evidence="7">
    <location>
        <begin position="116"/>
        <end position="133"/>
    </location>
</feature>
<dbReference type="Pfam" id="PF13233">
    <property type="entry name" value="Complex1_LYR_2"/>
    <property type="match status" value="1"/>
</dbReference>
<gene>
    <name evidence="8" type="ORF">Rsub_02769</name>
</gene>
<sequence length="133" mass="14198">MPAAAAEPGLARLLSLYRQVLRMHRRQLPTPLRSLGDSYVQSEFRRHLKGKTSEAQWREFGDQWGAYLSMLAGRADADEEAGDARPLHDAERAMTPEQRAQMQQLREAALQLGGEAAAGGSGGGGGGGGGAQP</sequence>
<evidence type="ECO:0000313" key="9">
    <source>
        <dbReference type="Proteomes" id="UP000247498"/>
    </source>
</evidence>
<dbReference type="STRING" id="307507.A0A2V0NQZ2"/>